<evidence type="ECO:0000256" key="1">
    <source>
        <dbReference type="ARBA" id="ARBA00004610"/>
    </source>
</evidence>
<keyword evidence="8 12" id="KW-1133">Transmembrane helix</keyword>
<evidence type="ECO:0000256" key="9">
    <source>
        <dbReference type="ARBA" id="ARBA00023065"/>
    </source>
</evidence>
<keyword evidence="7" id="KW-0965">Cell junction</keyword>
<gene>
    <name evidence="12" type="primary">inx</name>
    <name evidence="13" type="ORF">NQ315_001886</name>
</gene>
<dbReference type="EMBL" id="JANEYG010000005">
    <property type="protein sequence ID" value="KAJ8923328.1"/>
    <property type="molecule type" value="Genomic_DNA"/>
</dbReference>
<feature type="transmembrane region" description="Helical" evidence="12">
    <location>
        <begin position="194"/>
        <end position="212"/>
    </location>
</feature>
<dbReference type="InterPro" id="IPR000990">
    <property type="entry name" value="Innexin"/>
</dbReference>
<evidence type="ECO:0000313" key="13">
    <source>
        <dbReference type="EMBL" id="KAJ8923328.1"/>
    </source>
</evidence>
<dbReference type="PRINTS" id="PR01262">
    <property type="entry name" value="INNEXIN"/>
</dbReference>
<evidence type="ECO:0000256" key="11">
    <source>
        <dbReference type="ARBA" id="ARBA00023303"/>
    </source>
</evidence>
<keyword evidence="5 12" id="KW-0812">Transmembrane</keyword>
<dbReference type="AlphaFoldDB" id="A0AAV8WAJ0"/>
<comment type="caution">
    <text evidence="13">The sequence shown here is derived from an EMBL/GenBank/DDBJ whole genome shotgun (WGS) entry which is preliminary data.</text>
</comment>
<evidence type="ECO:0000256" key="8">
    <source>
        <dbReference type="ARBA" id="ARBA00022989"/>
    </source>
</evidence>
<sequence length="365" mass="42847">MTTEFLKTLKPFIQLEKIQTDNNVFKLHYKATVILLLGFSFLLTGKQYFGDPMDCDVDERKEVIDTYCWIYGTFTLKSSLKDPHIPGLGHAAEYDSTTINRHNYYQWVGIVFFIQGIIFYIPRYLWKTWESGRLKFLVNGLESSEESSEESPPPAPTFFQNWKDGTKSRLVTYLLQGQNNMHNIYTMRYSCCEVLNFINVIGQICFMDWFVTGKFSMYGIAYTTYRLYKEVNPMDEVFPKITKCVYYRIGMSGTQEVRDALCILPLNILNQNFFLILWYWFYILLLISLLAVVVYLLRAQTRSLDKKKSRIVIENITYGDFFILYKIGKNVNPILYKELVEALYEQIIGKEPFYKNIPQSTLIDA</sequence>
<keyword evidence="14" id="KW-1185">Reference proteome</keyword>
<accession>A0AAV8WAJ0</accession>
<feature type="transmembrane region" description="Helical" evidence="12">
    <location>
        <begin position="104"/>
        <end position="126"/>
    </location>
</feature>
<evidence type="ECO:0000256" key="2">
    <source>
        <dbReference type="ARBA" id="ARBA00004651"/>
    </source>
</evidence>
<evidence type="ECO:0000313" key="14">
    <source>
        <dbReference type="Proteomes" id="UP001159042"/>
    </source>
</evidence>
<keyword evidence="10 12" id="KW-0472">Membrane</keyword>
<proteinExistence type="inferred from homology"/>
<dbReference type="Pfam" id="PF00876">
    <property type="entry name" value="Innexin"/>
    <property type="match status" value="1"/>
</dbReference>
<evidence type="ECO:0000256" key="12">
    <source>
        <dbReference type="RuleBase" id="RU010713"/>
    </source>
</evidence>
<keyword evidence="11 12" id="KW-0407">Ion channel</keyword>
<comment type="subcellular location">
    <subcellularLocation>
        <location evidence="1">Cell junction</location>
        <location evidence="1">Gap junction</location>
    </subcellularLocation>
    <subcellularLocation>
        <location evidence="2 12">Cell membrane</location>
        <topology evidence="2 12">Multi-pass membrane protein</topology>
    </subcellularLocation>
</comment>
<dbReference type="GO" id="GO:0034220">
    <property type="term" value="P:monoatomic ion transmembrane transport"/>
    <property type="evidence" value="ECO:0007669"/>
    <property type="project" value="UniProtKB-KW"/>
</dbReference>
<dbReference type="PANTHER" id="PTHR11893">
    <property type="entry name" value="INNEXIN"/>
    <property type="match status" value="1"/>
</dbReference>
<reference evidence="13 14" key="1">
    <citation type="journal article" date="2023" name="Insect Mol. Biol.">
        <title>Genome sequencing provides insights into the evolution of gene families encoding plant cell wall-degrading enzymes in longhorned beetles.</title>
        <authorList>
            <person name="Shin N.R."/>
            <person name="Okamura Y."/>
            <person name="Kirsch R."/>
            <person name="Pauchet Y."/>
        </authorList>
    </citation>
    <scope>NUCLEOTIDE SEQUENCE [LARGE SCALE GENOMIC DNA]</scope>
    <source>
        <strain evidence="13">EAD_L_NR</strain>
    </source>
</reference>
<dbReference type="PROSITE" id="PS51013">
    <property type="entry name" value="PANNEXIN"/>
    <property type="match status" value="1"/>
</dbReference>
<dbReference type="Proteomes" id="UP001159042">
    <property type="component" value="Unassembled WGS sequence"/>
</dbReference>
<name>A0AAV8WAJ0_9CUCU</name>
<evidence type="ECO:0000256" key="4">
    <source>
        <dbReference type="ARBA" id="ARBA00022475"/>
    </source>
</evidence>
<organism evidence="13 14">
    <name type="scientific">Exocentrus adspersus</name>
    <dbReference type="NCBI Taxonomy" id="1586481"/>
    <lineage>
        <taxon>Eukaryota</taxon>
        <taxon>Metazoa</taxon>
        <taxon>Ecdysozoa</taxon>
        <taxon>Arthropoda</taxon>
        <taxon>Hexapoda</taxon>
        <taxon>Insecta</taxon>
        <taxon>Pterygota</taxon>
        <taxon>Neoptera</taxon>
        <taxon>Endopterygota</taxon>
        <taxon>Coleoptera</taxon>
        <taxon>Polyphaga</taxon>
        <taxon>Cucujiformia</taxon>
        <taxon>Chrysomeloidea</taxon>
        <taxon>Cerambycidae</taxon>
        <taxon>Lamiinae</taxon>
        <taxon>Acanthocinini</taxon>
        <taxon>Exocentrus</taxon>
    </lineage>
</organism>
<dbReference type="GO" id="GO:0005243">
    <property type="term" value="F:gap junction channel activity"/>
    <property type="evidence" value="ECO:0007669"/>
    <property type="project" value="TreeGrafter"/>
</dbReference>
<evidence type="ECO:0000256" key="5">
    <source>
        <dbReference type="ARBA" id="ARBA00022692"/>
    </source>
</evidence>
<keyword evidence="4" id="KW-1003">Cell membrane</keyword>
<keyword evidence="3 12" id="KW-0813">Transport</keyword>
<evidence type="ECO:0000256" key="10">
    <source>
        <dbReference type="ARBA" id="ARBA00023136"/>
    </source>
</evidence>
<keyword evidence="6" id="KW-0303">Gap junction</keyword>
<dbReference type="GO" id="GO:0005921">
    <property type="term" value="C:gap junction"/>
    <property type="evidence" value="ECO:0007669"/>
    <property type="project" value="UniProtKB-SubCell"/>
</dbReference>
<evidence type="ECO:0000256" key="3">
    <source>
        <dbReference type="ARBA" id="ARBA00022448"/>
    </source>
</evidence>
<feature type="transmembrane region" description="Helical" evidence="12">
    <location>
        <begin position="27"/>
        <end position="44"/>
    </location>
</feature>
<dbReference type="PANTHER" id="PTHR11893:SF41">
    <property type="entry name" value="INNEXIN INX2"/>
    <property type="match status" value="1"/>
</dbReference>
<dbReference type="GO" id="GO:0007602">
    <property type="term" value="P:phototransduction"/>
    <property type="evidence" value="ECO:0007669"/>
    <property type="project" value="TreeGrafter"/>
</dbReference>
<comment type="similarity">
    <text evidence="12">Belongs to the pannexin family.</text>
</comment>
<comment type="function">
    <text evidence="12">Structural component of the gap junctions.</text>
</comment>
<evidence type="ECO:0000256" key="7">
    <source>
        <dbReference type="ARBA" id="ARBA00022949"/>
    </source>
</evidence>
<evidence type="ECO:0000256" key="6">
    <source>
        <dbReference type="ARBA" id="ARBA00022868"/>
    </source>
</evidence>
<feature type="transmembrane region" description="Helical" evidence="12">
    <location>
        <begin position="276"/>
        <end position="297"/>
    </location>
</feature>
<protein>
    <recommendedName>
        <fullName evidence="12">Innexin</fullName>
    </recommendedName>
</protein>
<keyword evidence="9 12" id="KW-0406">Ion transport</keyword>
<dbReference type="GO" id="GO:0005886">
    <property type="term" value="C:plasma membrane"/>
    <property type="evidence" value="ECO:0007669"/>
    <property type="project" value="UniProtKB-SubCell"/>
</dbReference>